<sequence length="135" mass="14891">MALAEKVIVMDNGCMCCTVRGDLQQGLEQIQAEVKKGNRIDQIIIETTGMADPVPIVRTFMTNPAITKNMRLDGVITVADAKHITARLDDKVEEGKVNEAYQQVAFCDKLLLNKLDLVTAEMAMDVKDTRPPSVD</sequence>
<organism evidence="2 3">
    <name type="scientific">Prorocentrum cordatum</name>
    <dbReference type="NCBI Taxonomy" id="2364126"/>
    <lineage>
        <taxon>Eukaryota</taxon>
        <taxon>Sar</taxon>
        <taxon>Alveolata</taxon>
        <taxon>Dinophyceae</taxon>
        <taxon>Prorocentrales</taxon>
        <taxon>Prorocentraceae</taxon>
        <taxon>Prorocentrum</taxon>
    </lineage>
</organism>
<evidence type="ECO:0000313" key="3">
    <source>
        <dbReference type="Proteomes" id="UP001189429"/>
    </source>
</evidence>
<name>A0ABN9TZI8_9DINO</name>
<evidence type="ECO:0000313" key="2">
    <source>
        <dbReference type="EMBL" id="CAK0851792.1"/>
    </source>
</evidence>
<accession>A0ABN9TZI8</accession>
<feature type="domain" description="CobW/HypB/UreG nucleotide-binding" evidence="1">
    <location>
        <begin position="5"/>
        <end position="125"/>
    </location>
</feature>
<proteinExistence type="predicted"/>
<gene>
    <name evidence="2" type="ORF">PCOR1329_LOCUS43850</name>
</gene>
<dbReference type="SUPFAM" id="SSF52540">
    <property type="entry name" value="P-loop containing nucleoside triphosphate hydrolases"/>
    <property type="match status" value="1"/>
</dbReference>
<protein>
    <recommendedName>
        <fullName evidence="1">CobW/HypB/UreG nucleotide-binding domain-containing protein</fullName>
    </recommendedName>
</protein>
<dbReference type="Proteomes" id="UP001189429">
    <property type="component" value="Unassembled WGS sequence"/>
</dbReference>
<dbReference type="InterPro" id="IPR027417">
    <property type="entry name" value="P-loop_NTPase"/>
</dbReference>
<dbReference type="Pfam" id="PF02492">
    <property type="entry name" value="cobW"/>
    <property type="match status" value="1"/>
</dbReference>
<dbReference type="InterPro" id="IPR003495">
    <property type="entry name" value="CobW/HypB/UreG_nucleotide-bd"/>
</dbReference>
<dbReference type="Gene3D" id="3.40.50.300">
    <property type="entry name" value="P-loop containing nucleotide triphosphate hydrolases"/>
    <property type="match status" value="1"/>
</dbReference>
<dbReference type="InterPro" id="IPR051316">
    <property type="entry name" value="Zinc-reg_GTPase_activator"/>
</dbReference>
<comment type="caution">
    <text evidence="2">The sequence shown here is derived from an EMBL/GenBank/DDBJ whole genome shotgun (WGS) entry which is preliminary data.</text>
</comment>
<dbReference type="EMBL" id="CAUYUJ010015271">
    <property type="protein sequence ID" value="CAK0851792.1"/>
    <property type="molecule type" value="Genomic_DNA"/>
</dbReference>
<evidence type="ECO:0000259" key="1">
    <source>
        <dbReference type="Pfam" id="PF02492"/>
    </source>
</evidence>
<dbReference type="PANTHER" id="PTHR13748">
    <property type="entry name" value="COBW-RELATED"/>
    <property type="match status" value="1"/>
</dbReference>
<keyword evidence="3" id="KW-1185">Reference proteome</keyword>
<dbReference type="PANTHER" id="PTHR13748:SF62">
    <property type="entry name" value="COBW DOMAIN-CONTAINING PROTEIN"/>
    <property type="match status" value="1"/>
</dbReference>
<reference evidence="2" key="1">
    <citation type="submission" date="2023-10" db="EMBL/GenBank/DDBJ databases">
        <authorList>
            <person name="Chen Y."/>
            <person name="Shah S."/>
            <person name="Dougan E. K."/>
            <person name="Thang M."/>
            <person name="Chan C."/>
        </authorList>
    </citation>
    <scope>NUCLEOTIDE SEQUENCE [LARGE SCALE GENOMIC DNA]</scope>
</reference>